<reference evidence="2" key="1">
    <citation type="submission" date="2020-03" db="EMBL/GenBank/DDBJ databases">
        <title>The deep terrestrial virosphere.</title>
        <authorList>
            <person name="Holmfeldt K."/>
            <person name="Nilsson E."/>
            <person name="Simone D."/>
            <person name="Lopez-Fernandez M."/>
            <person name="Wu X."/>
            <person name="de Brujin I."/>
            <person name="Lundin D."/>
            <person name="Andersson A."/>
            <person name="Bertilsson S."/>
            <person name="Dopson M."/>
        </authorList>
    </citation>
    <scope>NUCLEOTIDE SEQUENCE</scope>
    <source>
        <strain evidence="2">TM448A02062</strain>
        <strain evidence="3">TM448B01802</strain>
    </source>
</reference>
<name>A0A6H1ZV04_9ZZZZ</name>
<dbReference type="EMBL" id="MT144251">
    <property type="protein sequence ID" value="QJA51292.1"/>
    <property type="molecule type" value="Genomic_DNA"/>
</dbReference>
<evidence type="ECO:0000313" key="2">
    <source>
        <dbReference type="EMBL" id="QJA51292.1"/>
    </source>
</evidence>
<gene>
    <name evidence="2" type="ORF">TM448A02062_0004</name>
    <name evidence="3" type="ORF">TM448B01802_0004</name>
</gene>
<sequence>MRELINHLEDMELTLKNMRDYLRGEALPSRSLTHTANDLIVSLGMTIHSAETLRRVLEPLEQAKGEVKEMIKEEEGGEDTGEQVSEPEGGEVRPETPPQEPEAGAPKGRKRVRD</sequence>
<organism evidence="2">
    <name type="scientific">viral metagenome</name>
    <dbReference type="NCBI Taxonomy" id="1070528"/>
    <lineage>
        <taxon>unclassified sequences</taxon>
        <taxon>metagenomes</taxon>
        <taxon>organismal metagenomes</taxon>
    </lineage>
</organism>
<accession>A0A6H1ZV04</accession>
<evidence type="ECO:0000256" key="1">
    <source>
        <dbReference type="SAM" id="MobiDB-lite"/>
    </source>
</evidence>
<dbReference type="AlphaFoldDB" id="A0A6H1ZV04"/>
<protein>
    <submittedName>
        <fullName evidence="2">Uncharacterized protein</fullName>
    </submittedName>
</protein>
<dbReference type="EMBL" id="MT144824">
    <property type="protein sequence ID" value="QJI00032.1"/>
    <property type="molecule type" value="Genomic_DNA"/>
</dbReference>
<evidence type="ECO:0000313" key="3">
    <source>
        <dbReference type="EMBL" id="QJI00032.1"/>
    </source>
</evidence>
<proteinExistence type="predicted"/>
<feature type="region of interest" description="Disordered" evidence="1">
    <location>
        <begin position="66"/>
        <end position="114"/>
    </location>
</feature>